<dbReference type="AlphaFoldDB" id="A0A512T4Y3"/>
<proteinExistence type="predicted"/>
<dbReference type="Pfam" id="PF22552">
    <property type="entry name" value="TY-Chap3"/>
    <property type="match status" value="1"/>
</dbReference>
<gene>
    <name evidence="2" type="ORF">KLO01_32890</name>
</gene>
<name>A0A512T4Y3_9MICO</name>
<reference evidence="2 3" key="1">
    <citation type="submission" date="2019-07" db="EMBL/GenBank/DDBJ databases">
        <title>Whole genome shotgun sequence of Knoellia locipacati NBRC 109775.</title>
        <authorList>
            <person name="Hosoyama A."/>
            <person name="Uohara A."/>
            <person name="Ohji S."/>
            <person name="Ichikawa N."/>
        </authorList>
    </citation>
    <scope>NUCLEOTIDE SEQUENCE [LARGE SCALE GENOMIC DNA]</scope>
    <source>
        <strain evidence="2 3">NBRC 109775</strain>
    </source>
</reference>
<feature type="domain" description="TY-Chap N-terminal" evidence="1">
    <location>
        <begin position="14"/>
        <end position="153"/>
    </location>
</feature>
<keyword evidence="3" id="KW-1185">Reference proteome</keyword>
<evidence type="ECO:0000313" key="3">
    <source>
        <dbReference type="Proteomes" id="UP000321793"/>
    </source>
</evidence>
<dbReference type="Proteomes" id="UP000321793">
    <property type="component" value="Unassembled WGS sequence"/>
</dbReference>
<dbReference type="InterPro" id="IPR054344">
    <property type="entry name" value="TY-Chap_N"/>
</dbReference>
<evidence type="ECO:0000259" key="1">
    <source>
        <dbReference type="Pfam" id="PF22552"/>
    </source>
</evidence>
<organism evidence="2 3">
    <name type="scientific">Knoellia locipacati</name>
    <dbReference type="NCBI Taxonomy" id="882824"/>
    <lineage>
        <taxon>Bacteria</taxon>
        <taxon>Bacillati</taxon>
        <taxon>Actinomycetota</taxon>
        <taxon>Actinomycetes</taxon>
        <taxon>Micrococcales</taxon>
        <taxon>Intrasporangiaceae</taxon>
        <taxon>Knoellia</taxon>
    </lineage>
</organism>
<sequence>MTYAVEPPPGGPADWSAWSRDLAARIRSLSDGEDVTITVSEHPRPHLLRKARLFGVVPARYEDMAPWARVRRDDNHAVVELIGSEDFGGEFFFTQAEDAALEEIGWRRPGPISMEERVWNRWYPDDVSETAYLGRDDALAAADLVVRTLRDVVYAAEA</sequence>
<dbReference type="RefSeq" id="WP_147067148.1">
    <property type="nucleotide sequence ID" value="NZ_BAABDN010000003.1"/>
</dbReference>
<comment type="caution">
    <text evidence="2">The sequence shown here is derived from an EMBL/GenBank/DDBJ whole genome shotgun (WGS) entry which is preliminary data.</text>
</comment>
<dbReference type="EMBL" id="BKBA01000014">
    <property type="protein sequence ID" value="GEQ15242.1"/>
    <property type="molecule type" value="Genomic_DNA"/>
</dbReference>
<evidence type="ECO:0000313" key="2">
    <source>
        <dbReference type="EMBL" id="GEQ15242.1"/>
    </source>
</evidence>
<accession>A0A512T4Y3</accession>
<protein>
    <recommendedName>
        <fullName evidence="1">TY-Chap N-terminal domain-containing protein</fullName>
    </recommendedName>
</protein>
<dbReference type="OrthoDB" id="4843202at2"/>